<reference evidence="2" key="1">
    <citation type="journal article" date="2023" name="Antibiotics">
        <title>Genomic Characterization of Antibiotic-Resistant Campylobacterales Isolated from Chilean Poultry Meat.</title>
        <authorList>
            <person name="Concha-Toloza M."/>
            <person name="Lopez-Cantillo M."/>
            <person name="Molina-Mora J.A."/>
            <person name="Collado L."/>
        </authorList>
    </citation>
    <scope>NUCLEOTIDE SEQUENCE</scope>
    <source>
        <strain evidence="2">FR1p153A2</strain>
    </source>
</reference>
<dbReference type="InterPro" id="IPR036490">
    <property type="entry name" value="ThsB_TIR-like_sf"/>
</dbReference>
<dbReference type="InterPro" id="IPR015032">
    <property type="entry name" value="ThsB__TIR-like_domain"/>
</dbReference>
<name>A0AAW6VF59_9BACT</name>
<dbReference type="RefSeq" id="WP_260898204.1">
    <property type="nucleotide sequence ID" value="NZ_JAQTJC010000001.1"/>
</dbReference>
<organism evidence="2 3">
    <name type="scientific">Aliarcobacter butzleri</name>
    <dbReference type="NCBI Taxonomy" id="28197"/>
    <lineage>
        <taxon>Bacteria</taxon>
        <taxon>Pseudomonadati</taxon>
        <taxon>Campylobacterota</taxon>
        <taxon>Epsilonproteobacteria</taxon>
        <taxon>Campylobacterales</taxon>
        <taxon>Arcobacteraceae</taxon>
        <taxon>Aliarcobacter</taxon>
    </lineage>
</organism>
<sequence>MANPRVFVSFDFDHNETEKNLFIGQSKNSKTPFNIEDWSSKSSLPQNQWEALIKDKINKCNMLIVLSGQTMASASGVAKEIKMARDQDVPVFGIYVDGANSNSNLPTGLQRNRTISWNWESIANAISQMMTEGKNKN</sequence>
<dbReference type="Proteomes" id="UP001237501">
    <property type="component" value="Unassembled WGS sequence"/>
</dbReference>
<dbReference type="Gene3D" id="3.40.50.9200">
    <property type="entry name" value="Hypothetical protein MTH538"/>
    <property type="match status" value="1"/>
</dbReference>
<comment type="caution">
    <text evidence="2">The sequence shown here is derived from an EMBL/GenBank/DDBJ whole genome shotgun (WGS) entry which is preliminary data.</text>
</comment>
<gene>
    <name evidence="2" type="ORF">PT517_03235</name>
</gene>
<dbReference type="AlphaFoldDB" id="A0AAW6VF59"/>
<reference evidence="2" key="2">
    <citation type="submission" date="2023-02" db="EMBL/GenBank/DDBJ databases">
        <authorList>
            <person name="Concha-Toloza M."/>
            <person name="Lopez-Cantillo M."/>
            <person name="Molina-Mora J."/>
            <person name="Collado L."/>
        </authorList>
    </citation>
    <scope>NUCLEOTIDE SEQUENCE</scope>
    <source>
        <strain evidence="2">FR1p153A2</strain>
    </source>
</reference>
<accession>A0AAW6VF59</accession>
<dbReference type="Pfam" id="PF08937">
    <property type="entry name" value="ThsB_TIR"/>
    <property type="match status" value="1"/>
</dbReference>
<dbReference type="SUPFAM" id="SSF52206">
    <property type="entry name" value="Hypothetical protein MTH538"/>
    <property type="match status" value="1"/>
</dbReference>
<proteinExistence type="predicted"/>
<feature type="domain" description="Thoeris protein ThsB TIR-like" evidence="1">
    <location>
        <begin position="7"/>
        <end position="100"/>
    </location>
</feature>
<dbReference type="EMBL" id="JAQTJK010000002">
    <property type="protein sequence ID" value="MDK2040793.1"/>
    <property type="molecule type" value="Genomic_DNA"/>
</dbReference>
<evidence type="ECO:0000259" key="1">
    <source>
        <dbReference type="Pfam" id="PF08937"/>
    </source>
</evidence>
<protein>
    <submittedName>
        <fullName evidence="2">TIR domain-containing protein</fullName>
    </submittedName>
</protein>
<evidence type="ECO:0000313" key="3">
    <source>
        <dbReference type="Proteomes" id="UP001237501"/>
    </source>
</evidence>
<evidence type="ECO:0000313" key="2">
    <source>
        <dbReference type="EMBL" id="MDK2040793.1"/>
    </source>
</evidence>